<proteinExistence type="predicted"/>
<keyword evidence="1" id="KW-0472">Membrane</keyword>
<accession>A0A1V2TMI4</accession>
<evidence type="ECO:0000313" key="2">
    <source>
        <dbReference type="EMBL" id="ONM50734.1"/>
    </source>
</evidence>
<evidence type="ECO:0000256" key="1">
    <source>
        <dbReference type="SAM" id="Phobius"/>
    </source>
</evidence>
<keyword evidence="3" id="KW-1185">Reference proteome</keyword>
<name>A0A1V2TMI4_9NOCA</name>
<keyword evidence="1" id="KW-0812">Transmembrane</keyword>
<dbReference type="Proteomes" id="UP000188836">
    <property type="component" value="Unassembled WGS sequence"/>
</dbReference>
<feature type="transmembrane region" description="Helical" evidence="1">
    <location>
        <begin position="33"/>
        <end position="53"/>
    </location>
</feature>
<dbReference type="EMBL" id="MUMY01000001">
    <property type="protein sequence ID" value="ONM50734.1"/>
    <property type="molecule type" value="Genomic_DNA"/>
</dbReference>
<dbReference type="OrthoDB" id="4570424at2"/>
<gene>
    <name evidence="2" type="ORF">B0T46_00150</name>
</gene>
<dbReference type="STRING" id="1538463.B0T36_02010"/>
<organism evidence="2 3">
    <name type="scientific">Nocardia donostiensis</name>
    <dbReference type="NCBI Taxonomy" id="1538463"/>
    <lineage>
        <taxon>Bacteria</taxon>
        <taxon>Bacillati</taxon>
        <taxon>Actinomycetota</taxon>
        <taxon>Actinomycetes</taxon>
        <taxon>Mycobacteriales</taxon>
        <taxon>Nocardiaceae</taxon>
        <taxon>Nocardia</taxon>
    </lineage>
</organism>
<comment type="caution">
    <text evidence="2">The sequence shown here is derived from an EMBL/GenBank/DDBJ whole genome shotgun (WGS) entry which is preliminary data.</text>
</comment>
<evidence type="ECO:0000313" key="3">
    <source>
        <dbReference type="Proteomes" id="UP000188836"/>
    </source>
</evidence>
<dbReference type="AlphaFoldDB" id="A0A1V2TMI4"/>
<reference evidence="2 3" key="1">
    <citation type="journal article" date="2016" name="Antonie Van Leeuwenhoek">
        <title>Nocardia donostiensis sp. nov., isolated from human respiratory specimens.</title>
        <authorList>
            <person name="Ercibengoa M."/>
            <person name="Bell M."/>
            <person name="Marimon J.M."/>
            <person name="Humrighouse B."/>
            <person name="Klenk H.P."/>
            <person name="Potter G."/>
            <person name="Perez-Trallero E."/>
        </authorList>
    </citation>
    <scope>NUCLEOTIDE SEQUENCE [LARGE SCALE GENOMIC DNA]</scope>
    <source>
        <strain evidence="2 3">X1655</strain>
    </source>
</reference>
<protein>
    <submittedName>
        <fullName evidence="2">Uncharacterized protein</fullName>
    </submittedName>
</protein>
<keyword evidence="1" id="KW-1133">Transmembrane helix</keyword>
<sequence length="59" mass="6320">MFLALGLFGVGLLAVIAIFLTPVLTDGKPGLWLYLLAMLSPLGFVMALIFALLSGRRVK</sequence>